<reference evidence="9 10" key="1">
    <citation type="journal article" date="2014" name="Int. J. Syst. Evol. Microbiol.">
        <title>Phylogenomics and the dynamic genome evolution of the genus Streptococcus.</title>
        <authorList>
            <consortium name="The Broad Institute Genome Sequencing Platform"/>
            <person name="Richards V.P."/>
            <person name="Palmer S.R."/>
            <person name="Pavinski Bitar P.D."/>
            <person name="Qin X."/>
            <person name="Weinstock G.M."/>
            <person name="Highlander S.K."/>
            <person name="Town C.D."/>
            <person name="Burne R.A."/>
            <person name="Stanhope M.J."/>
        </authorList>
    </citation>
    <scope>NUCLEOTIDE SEQUENCE [LARGE SCALE GENOMIC DNA]</scope>
    <source>
        <strain evidence="9 10">2285-97</strain>
    </source>
</reference>
<dbReference type="AlphaFoldDB" id="G5KF09"/>
<dbReference type="InterPro" id="IPR026015">
    <property type="entry name" value="ATP_synth_OSCP/delta_N_sf"/>
</dbReference>
<dbReference type="NCBIfam" id="TIGR01145">
    <property type="entry name" value="ATP_synt_delta"/>
    <property type="match status" value="1"/>
</dbReference>
<comment type="caution">
    <text evidence="9">The sequence shown here is derived from an EMBL/GenBank/DDBJ whole genome shotgun (WGS) entry which is preliminary data.</text>
</comment>
<keyword evidence="9" id="KW-0378">Hydrolase</keyword>
<comment type="function">
    <text evidence="8">This protein is part of the stalk that links CF(0) to CF(1). It either transmits conformational changes from CF(0) to CF(1) or is implicated in proton conduction.</text>
</comment>
<dbReference type="PANTHER" id="PTHR11910">
    <property type="entry name" value="ATP SYNTHASE DELTA CHAIN"/>
    <property type="match status" value="1"/>
</dbReference>
<keyword evidence="2 8" id="KW-0813">Transport</keyword>
<keyword evidence="5 8" id="KW-0406">Ion transport</keyword>
<keyword evidence="3 8" id="KW-1003">Cell membrane</keyword>
<proteinExistence type="inferred from homology"/>
<dbReference type="GO" id="GO:0005886">
    <property type="term" value="C:plasma membrane"/>
    <property type="evidence" value="ECO:0007669"/>
    <property type="project" value="UniProtKB-SubCell"/>
</dbReference>
<evidence type="ECO:0000256" key="1">
    <source>
        <dbReference type="ARBA" id="ARBA00004370"/>
    </source>
</evidence>
<dbReference type="Proteomes" id="UP000005388">
    <property type="component" value="Unassembled WGS sequence"/>
</dbReference>
<keyword evidence="7 8" id="KW-0066">ATP synthesis</keyword>
<evidence type="ECO:0000256" key="3">
    <source>
        <dbReference type="ARBA" id="ARBA00022475"/>
    </source>
</evidence>
<keyword evidence="10" id="KW-1185">Reference proteome</keyword>
<dbReference type="HAMAP" id="MF_01416">
    <property type="entry name" value="ATP_synth_delta_bact"/>
    <property type="match status" value="1"/>
</dbReference>
<protein>
    <recommendedName>
        <fullName evidence="8">ATP synthase subunit delta</fullName>
    </recommendedName>
    <alternativeName>
        <fullName evidence="8">ATP synthase F(1) sector subunit delta</fullName>
    </alternativeName>
    <alternativeName>
        <fullName evidence="8">F-type ATPase subunit delta</fullName>
        <shortName evidence="8">F-ATPase subunit delta</shortName>
    </alternativeName>
</protein>
<organism evidence="9 10">
    <name type="scientific">Streptococcus urinalis 2285-97</name>
    <dbReference type="NCBI Taxonomy" id="764291"/>
    <lineage>
        <taxon>Bacteria</taxon>
        <taxon>Bacillati</taxon>
        <taxon>Bacillota</taxon>
        <taxon>Bacilli</taxon>
        <taxon>Lactobacillales</taxon>
        <taxon>Streptococcaceae</taxon>
        <taxon>Streptococcus</taxon>
    </lineage>
</organism>
<evidence type="ECO:0000256" key="4">
    <source>
        <dbReference type="ARBA" id="ARBA00022781"/>
    </source>
</evidence>
<dbReference type="EMBL" id="AEUZ02000001">
    <property type="protein sequence ID" value="EHJ57079.1"/>
    <property type="molecule type" value="Genomic_DNA"/>
</dbReference>
<evidence type="ECO:0000256" key="8">
    <source>
        <dbReference type="HAMAP-Rule" id="MF_01416"/>
    </source>
</evidence>
<comment type="similarity">
    <text evidence="8">Belongs to the ATPase delta chain family.</text>
</comment>
<dbReference type="GO" id="GO:0046933">
    <property type="term" value="F:proton-transporting ATP synthase activity, rotational mechanism"/>
    <property type="evidence" value="ECO:0007669"/>
    <property type="project" value="UniProtKB-UniRule"/>
</dbReference>
<keyword evidence="8" id="KW-0139">CF(1)</keyword>
<comment type="function">
    <text evidence="8">F(1)F(0) ATP synthase produces ATP from ADP in the presence of a proton or sodium gradient. F-type ATPases consist of two structural domains, F(1) containing the extramembraneous catalytic core and F(0) containing the membrane proton channel, linked together by a central stalk and a peripheral stalk. During catalysis, ATP synthesis in the catalytic domain of F(1) is coupled via a rotary mechanism of the central stalk subunits to proton translocation.</text>
</comment>
<evidence type="ECO:0000313" key="9">
    <source>
        <dbReference type="EMBL" id="EHJ57079.1"/>
    </source>
</evidence>
<evidence type="ECO:0000256" key="5">
    <source>
        <dbReference type="ARBA" id="ARBA00023065"/>
    </source>
</evidence>
<dbReference type="PRINTS" id="PR00125">
    <property type="entry name" value="ATPASEDELTA"/>
</dbReference>
<keyword evidence="4 8" id="KW-0375">Hydrogen ion transport</keyword>
<dbReference type="GO" id="GO:0016787">
    <property type="term" value="F:hydrolase activity"/>
    <property type="evidence" value="ECO:0007669"/>
    <property type="project" value="UniProtKB-KW"/>
</dbReference>
<evidence type="ECO:0000256" key="6">
    <source>
        <dbReference type="ARBA" id="ARBA00023136"/>
    </source>
</evidence>
<gene>
    <name evidence="8 9" type="primary">atpH</name>
    <name evidence="9" type="ORF">STRUR_0913</name>
</gene>
<dbReference type="SUPFAM" id="SSF47928">
    <property type="entry name" value="N-terminal domain of the delta subunit of the F1F0-ATP synthase"/>
    <property type="match status" value="1"/>
</dbReference>
<dbReference type="NCBIfam" id="NF004401">
    <property type="entry name" value="PRK05758.2-1"/>
    <property type="match status" value="1"/>
</dbReference>
<evidence type="ECO:0000256" key="2">
    <source>
        <dbReference type="ARBA" id="ARBA00022448"/>
    </source>
</evidence>
<dbReference type="InterPro" id="IPR000711">
    <property type="entry name" value="ATPase_OSCP/dsu"/>
</dbReference>
<dbReference type="STRING" id="764291.STRUR_0913"/>
<dbReference type="RefSeq" id="WP_006739810.1">
    <property type="nucleotide sequence ID" value="NZ_AEUZ02000001.1"/>
</dbReference>
<evidence type="ECO:0000256" key="7">
    <source>
        <dbReference type="ARBA" id="ARBA00023310"/>
    </source>
</evidence>
<dbReference type="GO" id="GO:0045259">
    <property type="term" value="C:proton-transporting ATP synthase complex"/>
    <property type="evidence" value="ECO:0007669"/>
    <property type="project" value="UniProtKB-KW"/>
</dbReference>
<comment type="subcellular location">
    <subcellularLocation>
        <location evidence="8">Cell membrane</location>
        <topology evidence="8">Peripheral membrane protein</topology>
    </subcellularLocation>
    <subcellularLocation>
        <location evidence="1">Membrane</location>
    </subcellularLocation>
</comment>
<evidence type="ECO:0000313" key="10">
    <source>
        <dbReference type="Proteomes" id="UP000005388"/>
    </source>
</evidence>
<sequence length="178" mass="20329">MDKKTQALVEQYAKSLVEVAVEHNCVSELKSEVTELISVFETTELDQQLSSLAISHDNKEKLVRLLQESCSRFMNNFLEVILQNEREAYLYQILKLSLTLFAEVTKSFDVKVTTAVPLNEDQKSRLLKVVAQKFNFKSNYLIEEIDPSIIGGFVLSANNQIIDTSIRTQLQQLKTNLK</sequence>
<name>G5KF09_9STRE</name>
<dbReference type="eggNOG" id="COG0712">
    <property type="taxonomic scope" value="Bacteria"/>
</dbReference>
<dbReference type="Pfam" id="PF00213">
    <property type="entry name" value="OSCP"/>
    <property type="match status" value="1"/>
</dbReference>
<keyword evidence="6 8" id="KW-0472">Membrane</keyword>
<dbReference type="Gene3D" id="1.10.520.20">
    <property type="entry name" value="N-terminal domain of the delta subunit of the F1F0-ATP synthase"/>
    <property type="match status" value="1"/>
</dbReference>
<accession>G5KF09</accession>